<evidence type="ECO:0000313" key="3">
    <source>
        <dbReference type="EMBL" id="PRW59584.1"/>
    </source>
</evidence>
<dbReference type="PROSITE" id="PS50105">
    <property type="entry name" value="SAM_DOMAIN"/>
    <property type="match status" value="1"/>
</dbReference>
<gene>
    <name evidence="3" type="ORF">C2E21_1718</name>
</gene>
<reference evidence="3 4" key="1">
    <citation type="journal article" date="2018" name="Plant J.">
        <title>Genome sequences of Chlorella sorokiniana UTEX 1602 and Micractinium conductrix SAG 241.80: implications to maltose excretion by a green alga.</title>
        <authorList>
            <person name="Arriola M.B."/>
            <person name="Velmurugan N."/>
            <person name="Zhang Y."/>
            <person name="Plunkett M.H."/>
            <person name="Hondzo H."/>
            <person name="Barney B.M."/>
        </authorList>
    </citation>
    <scope>NUCLEOTIDE SEQUENCE [LARGE SCALE GENOMIC DNA]</scope>
    <source>
        <strain evidence="4">UTEX 1602</strain>
    </source>
</reference>
<dbReference type="Pfam" id="PF00536">
    <property type="entry name" value="SAM_1"/>
    <property type="match status" value="1"/>
</dbReference>
<name>A0A2P6TZU0_CHLSO</name>
<dbReference type="InterPro" id="IPR001660">
    <property type="entry name" value="SAM"/>
</dbReference>
<evidence type="ECO:0000313" key="4">
    <source>
        <dbReference type="Proteomes" id="UP000239899"/>
    </source>
</evidence>
<dbReference type="SMART" id="SM00454">
    <property type="entry name" value="SAM"/>
    <property type="match status" value="1"/>
</dbReference>
<keyword evidence="1" id="KW-0175">Coiled coil</keyword>
<dbReference type="AlphaFoldDB" id="A0A2P6TZU0"/>
<evidence type="ECO:0000256" key="1">
    <source>
        <dbReference type="SAM" id="Coils"/>
    </source>
</evidence>
<feature type="domain" description="SAM" evidence="2">
    <location>
        <begin position="1"/>
        <end position="61"/>
    </location>
</feature>
<keyword evidence="4" id="KW-1185">Reference proteome</keyword>
<comment type="caution">
    <text evidence="3">The sequence shown here is derived from an EMBL/GenBank/DDBJ whole genome shotgun (WGS) entry which is preliminary data.</text>
</comment>
<dbReference type="Gene3D" id="1.10.150.50">
    <property type="entry name" value="Transcription Factor, Ets-1"/>
    <property type="match status" value="1"/>
</dbReference>
<dbReference type="OrthoDB" id="515826at2759"/>
<protein>
    <submittedName>
        <fullName evidence="3">Adenylate guanylate cyclase</fullName>
    </submittedName>
</protein>
<dbReference type="InterPro" id="IPR013761">
    <property type="entry name" value="SAM/pointed_sf"/>
</dbReference>
<evidence type="ECO:0000259" key="2">
    <source>
        <dbReference type="PROSITE" id="PS50105"/>
    </source>
</evidence>
<dbReference type="SUPFAM" id="SSF47769">
    <property type="entry name" value="SAM/Pointed domain"/>
    <property type="match status" value="1"/>
</dbReference>
<proteinExistence type="predicted"/>
<feature type="coiled-coil region" evidence="1">
    <location>
        <begin position="132"/>
        <end position="159"/>
    </location>
</feature>
<dbReference type="EMBL" id="LHPG02000003">
    <property type="protein sequence ID" value="PRW59584.1"/>
    <property type="molecule type" value="Genomic_DNA"/>
</dbReference>
<organism evidence="3 4">
    <name type="scientific">Chlorella sorokiniana</name>
    <name type="common">Freshwater green alga</name>
    <dbReference type="NCBI Taxonomy" id="3076"/>
    <lineage>
        <taxon>Eukaryota</taxon>
        <taxon>Viridiplantae</taxon>
        <taxon>Chlorophyta</taxon>
        <taxon>core chlorophytes</taxon>
        <taxon>Trebouxiophyceae</taxon>
        <taxon>Chlorellales</taxon>
        <taxon>Chlorellaceae</taxon>
        <taxon>Chlorella clade</taxon>
        <taxon>Chlorella</taxon>
    </lineage>
</organism>
<dbReference type="Proteomes" id="UP000239899">
    <property type="component" value="Unassembled WGS sequence"/>
</dbReference>
<dbReference type="CDD" id="cd09487">
    <property type="entry name" value="SAM_superfamily"/>
    <property type="match status" value="1"/>
</dbReference>
<accession>A0A2P6TZU0</accession>
<sequence>MGIGEWLQGLGLERYTAVFEEQEVDLSVVHAISAEELAGIGITDRLHQGRILQAADAVASVLGLRRLRAAAGGKDGRPAAAKKQRQLILLPTNGSREAADPEAVAARKQPLARGGTAYPVGEETRALKRVKLEALRQELATHEATVAELRRMIAGLERELDG</sequence>